<gene>
    <name evidence="2" type="ORF">PFL1_06564</name>
</gene>
<feature type="compositionally biased region" description="Low complexity" evidence="1">
    <location>
        <begin position="364"/>
        <end position="374"/>
    </location>
</feature>
<organism evidence="2 3">
    <name type="scientific">Pseudozyma flocculosa PF-1</name>
    <dbReference type="NCBI Taxonomy" id="1277687"/>
    <lineage>
        <taxon>Eukaryota</taxon>
        <taxon>Fungi</taxon>
        <taxon>Dikarya</taxon>
        <taxon>Basidiomycota</taxon>
        <taxon>Ustilaginomycotina</taxon>
        <taxon>Ustilaginomycetes</taxon>
        <taxon>Ustilaginales</taxon>
        <taxon>Ustilaginaceae</taxon>
        <taxon>Pseudozyma</taxon>
    </lineage>
</organism>
<dbReference type="OrthoDB" id="2556207at2759"/>
<dbReference type="eggNOG" id="ENOG502RE79">
    <property type="taxonomic scope" value="Eukaryota"/>
</dbReference>
<dbReference type="AlphaFoldDB" id="A0A061H281"/>
<reference evidence="2 3" key="1">
    <citation type="journal article" date="2013" name="Plant Cell">
        <title>The transition from a phytopathogenic smut ancestor to an anamorphic biocontrol agent deciphered by comparative whole-genome analysis.</title>
        <authorList>
            <person name="Lefebvre F."/>
            <person name="Joly D.L."/>
            <person name="Labbe C."/>
            <person name="Teichmann B."/>
            <person name="Linning R."/>
            <person name="Belzile F."/>
            <person name="Bakkeren G."/>
            <person name="Belanger R.R."/>
        </authorList>
    </citation>
    <scope>NUCLEOTIDE SEQUENCE [LARGE SCALE GENOMIC DNA]</scope>
    <source>
        <strain evidence="2 3">PF-1</strain>
    </source>
</reference>
<proteinExistence type="predicted"/>
<dbReference type="EMBL" id="KE361649">
    <property type="protein sequence ID" value="EPQ25890.1"/>
    <property type="molecule type" value="Genomic_DNA"/>
</dbReference>
<dbReference type="GeneID" id="19320637"/>
<name>A0A061H281_9BASI</name>
<feature type="compositionally biased region" description="Basic and acidic residues" evidence="1">
    <location>
        <begin position="381"/>
        <end position="391"/>
    </location>
</feature>
<evidence type="ECO:0000313" key="3">
    <source>
        <dbReference type="Proteomes" id="UP000053664"/>
    </source>
</evidence>
<feature type="compositionally biased region" description="Acidic residues" evidence="1">
    <location>
        <begin position="198"/>
        <end position="208"/>
    </location>
</feature>
<evidence type="ECO:0000313" key="2">
    <source>
        <dbReference type="EMBL" id="EPQ25890.1"/>
    </source>
</evidence>
<evidence type="ECO:0000256" key="1">
    <source>
        <dbReference type="SAM" id="MobiDB-lite"/>
    </source>
</evidence>
<dbReference type="RefSeq" id="XP_007882298.1">
    <property type="nucleotide sequence ID" value="XM_007884107.1"/>
</dbReference>
<feature type="region of interest" description="Disordered" evidence="1">
    <location>
        <begin position="182"/>
        <end position="208"/>
    </location>
</feature>
<dbReference type="Proteomes" id="UP000053664">
    <property type="component" value="Unassembled WGS sequence"/>
</dbReference>
<dbReference type="KEGG" id="pfp:PFL1_06564"/>
<protein>
    <submittedName>
        <fullName evidence="2">Uncharacterized protein</fullName>
    </submittedName>
</protein>
<dbReference type="HOGENOM" id="CLU_604291_0_0_1"/>
<sequence>MALVFHTIEYEEIPLADQHLHPLSIRPSSVYERDDPRSIIYVIQDEPNMSGSIDDYDGFDLAAAVAAAAAERRQQQQQRIQQARQAEAMRRLESVMEDEAILNAIGRRILAINGYDVPEPWQHFHRRPQYQHLHQHQHHHHRHSSPASVQSEWAYLPPQYHQQLPRGYGYSSRAYPHVFSASSLQLPGPSSGRTAWQGDEDADEYDQGQDEVDIDWLGSELLSRERGAPVWILDAHRTAESRDKAATPSFEVIEYDDDDADDMGSVPGRHFGMRDIQELTTELAAQPPRPGEAAADAAAAGISPLATSTSESDAAVSRRSTSDDTASGQPQRARSRSRAATVMSESEEEELETVGRVETEDDAAAAAAAAPVAAGGSGAADRPKKAVKVVDTRTGNA</sequence>
<feature type="region of interest" description="Disordered" evidence="1">
    <location>
        <begin position="131"/>
        <end position="150"/>
    </location>
</feature>
<feature type="region of interest" description="Disordered" evidence="1">
    <location>
        <begin position="304"/>
        <end position="397"/>
    </location>
</feature>
<feature type="compositionally biased region" description="Basic residues" evidence="1">
    <location>
        <begin position="131"/>
        <end position="144"/>
    </location>
</feature>
<accession>A0A061H281</accession>